<dbReference type="GeneID" id="31367469"/>
<accession>D3BV29</accession>
<dbReference type="GO" id="GO:0006606">
    <property type="term" value="P:protein import into nucleus"/>
    <property type="evidence" value="ECO:0007669"/>
    <property type="project" value="TreeGrafter"/>
</dbReference>
<dbReference type="GO" id="GO:0005634">
    <property type="term" value="C:nucleus"/>
    <property type="evidence" value="ECO:0007669"/>
    <property type="project" value="UniProtKB-SubCell"/>
</dbReference>
<dbReference type="OMA" id="KRITISC"/>
<evidence type="ECO:0000313" key="6">
    <source>
        <dbReference type="Proteomes" id="UP000001396"/>
    </source>
</evidence>
<evidence type="ECO:0000256" key="4">
    <source>
        <dbReference type="ARBA" id="ARBA00023242"/>
    </source>
</evidence>
<dbReference type="InterPro" id="IPR040520">
    <property type="entry name" value="Importin_rep_3"/>
</dbReference>
<keyword evidence="3" id="KW-0813">Transport</keyword>
<keyword evidence="4" id="KW-0539">Nucleus</keyword>
<protein>
    <submittedName>
        <fullName evidence="5">Importin 13</fullName>
    </submittedName>
</protein>
<sequence length="555" mass="62855">MNNQVEYENFIRFRVSTGDSLLNIYSILETKVLQILLSSLWNDINKFPSTTWQSIESTVYLLGCLSEGITDDISFIPQLFQLLGSLPIQSTPLVKSTIVLAGKYANLLEKSTQFLIKLVGDFIPAFSNPELANVASDSFLSISRNKNCALLLSTDISTLVMVCEPIISQDTESSRKILEALLEIVAVLSQDEILNYISKLISPYLNFLKQYQPNSKTSKATLLNTITIFSKLFKIFEIEEYEISLEKEYIHPILPIALAIIPITGNILKLQQQDIEIIDHISLLYKRITISCSKNYEQYISIIFKQLTEIYEVTPLNQTLNTLSMGLPLLSTNQRYDFLTHSISSISVTTFQIWKNGNADRVGVVHTNTLYNLSIIPTITKEYFSLLEQCIKYNIVSFPTNLLAPLFQVILENILNIQDKPTIRPVCSFVSTLISVEQKGNHSNYINFKTELDRLLGQHGESLIKQVLYAVGGGSPRSIAIYIANIINALIISHPNTFRPIALRMLSVEGFPSSYITLAQKEKFVENIMRYKSKQTTFRKTIEEFSIICKGFTNR</sequence>
<proteinExistence type="inferred from homology"/>
<dbReference type="AlphaFoldDB" id="D3BV29"/>
<dbReference type="Gene3D" id="1.25.10.10">
    <property type="entry name" value="Leucine-rich Repeat Variant"/>
    <property type="match status" value="1"/>
</dbReference>
<evidence type="ECO:0000313" key="5">
    <source>
        <dbReference type="EMBL" id="EFA74967.1"/>
    </source>
</evidence>
<dbReference type="STRING" id="670386.D3BV29"/>
<name>D3BV29_HETP5</name>
<dbReference type="PANTHER" id="PTHR12363">
    <property type="entry name" value="TRANSPORTIN 3 AND IMPORTIN 13"/>
    <property type="match status" value="1"/>
</dbReference>
<evidence type="ECO:0000256" key="1">
    <source>
        <dbReference type="ARBA" id="ARBA00004123"/>
    </source>
</evidence>
<comment type="similarity">
    <text evidence="2">Belongs to the importin beta family.</text>
</comment>
<dbReference type="Pfam" id="PF18806">
    <property type="entry name" value="Importin_rep_3"/>
    <property type="match status" value="1"/>
</dbReference>
<comment type="subcellular location">
    <subcellularLocation>
        <location evidence="1">Nucleus</location>
    </subcellularLocation>
</comment>
<keyword evidence="6" id="KW-1185">Reference proteome</keyword>
<gene>
    <name evidence="5" type="primary">ipo13A</name>
    <name evidence="5" type="ORF">PPL_12001</name>
</gene>
<comment type="caution">
    <text evidence="5">The sequence shown here is derived from an EMBL/GenBank/DDBJ whole genome shotgun (WGS) entry which is preliminary data.</text>
</comment>
<dbReference type="SUPFAM" id="SSF48371">
    <property type="entry name" value="ARM repeat"/>
    <property type="match status" value="1"/>
</dbReference>
<dbReference type="InParanoid" id="D3BV29"/>
<dbReference type="FunCoup" id="D3BV29">
    <property type="interactions" value="210"/>
</dbReference>
<dbReference type="GO" id="GO:0005737">
    <property type="term" value="C:cytoplasm"/>
    <property type="evidence" value="ECO:0007669"/>
    <property type="project" value="TreeGrafter"/>
</dbReference>
<dbReference type="RefSeq" id="XP_020427101.1">
    <property type="nucleotide sequence ID" value="XM_020582747.1"/>
</dbReference>
<dbReference type="InterPro" id="IPR016024">
    <property type="entry name" value="ARM-type_fold"/>
</dbReference>
<evidence type="ECO:0000256" key="3">
    <source>
        <dbReference type="ARBA" id="ARBA00022448"/>
    </source>
</evidence>
<dbReference type="PANTHER" id="PTHR12363:SF52">
    <property type="entry name" value="IMPORTIN-13 HOMOLOG A"/>
    <property type="match status" value="1"/>
</dbReference>
<dbReference type="EMBL" id="ADBJ01000060">
    <property type="protein sequence ID" value="EFA74967.1"/>
    <property type="molecule type" value="Genomic_DNA"/>
</dbReference>
<reference evidence="5 6" key="1">
    <citation type="journal article" date="2011" name="Genome Res.">
        <title>Phylogeny-wide analysis of social amoeba genomes highlights ancient origins for complex intercellular communication.</title>
        <authorList>
            <person name="Heidel A.J."/>
            <person name="Lawal H.M."/>
            <person name="Felder M."/>
            <person name="Schilde C."/>
            <person name="Helps N.R."/>
            <person name="Tunggal B."/>
            <person name="Rivero F."/>
            <person name="John U."/>
            <person name="Schleicher M."/>
            <person name="Eichinger L."/>
            <person name="Platzer M."/>
            <person name="Noegel A.A."/>
            <person name="Schaap P."/>
            <person name="Gloeckner G."/>
        </authorList>
    </citation>
    <scope>NUCLEOTIDE SEQUENCE [LARGE SCALE GENOMIC DNA]</scope>
    <source>
        <strain evidence="6">ATCC 26659 / Pp 5 / PN500</strain>
    </source>
</reference>
<organism evidence="5 6">
    <name type="scientific">Heterostelium pallidum (strain ATCC 26659 / Pp 5 / PN500)</name>
    <name type="common">Cellular slime mold</name>
    <name type="synonym">Polysphondylium pallidum</name>
    <dbReference type="NCBI Taxonomy" id="670386"/>
    <lineage>
        <taxon>Eukaryota</taxon>
        <taxon>Amoebozoa</taxon>
        <taxon>Evosea</taxon>
        <taxon>Eumycetozoa</taxon>
        <taxon>Dictyostelia</taxon>
        <taxon>Acytosteliales</taxon>
        <taxon>Acytosteliaceae</taxon>
        <taxon>Heterostelium</taxon>
    </lineage>
</organism>
<dbReference type="Proteomes" id="UP000001396">
    <property type="component" value="Unassembled WGS sequence"/>
</dbReference>
<dbReference type="InterPro" id="IPR051345">
    <property type="entry name" value="Importin_beta-like_NTR"/>
</dbReference>
<evidence type="ECO:0000256" key="2">
    <source>
        <dbReference type="ARBA" id="ARBA00007991"/>
    </source>
</evidence>
<dbReference type="InterPro" id="IPR011989">
    <property type="entry name" value="ARM-like"/>
</dbReference>